<organism evidence="2 3">
    <name type="scientific">Sphingomonas turrisvirgatae</name>
    <dbReference type="NCBI Taxonomy" id="1888892"/>
    <lineage>
        <taxon>Bacteria</taxon>
        <taxon>Pseudomonadati</taxon>
        <taxon>Pseudomonadota</taxon>
        <taxon>Alphaproteobacteria</taxon>
        <taxon>Sphingomonadales</taxon>
        <taxon>Sphingomonadaceae</taxon>
        <taxon>Sphingomonas</taxon>
    </lineage>
</organism>
<evidence type="ECO:0000313" key="2">
    <source>
        <dbReference type="EMBL" id="ODP37903.1"/>
    </source>
</evidence>
<dbReference type="AlphaFoldDB" id="A0A1E3LVX4"/>
<dbReference type="STRING" id="1888892.BFL28_16585"/>
<accession>A0A1E3LVX4</accession>
<reference evidence="2 3" key="1">
    <citation type="submission" date="2016-08" db="EMBL/GenBank/DDBJ databases">
        <title>Draft genome of the agarase producing Sphingomonas sp. MCT13.</title>
        <authorList>
            <person name="D'Andrea M.M."/>
            <person name="Rossolini G.M."/>
            <person name="Thaller M.C."/>
        </authorList>
    </citation>
    <scope>NUCLEOTIDE SEQUENCE [LARGE SCALE GENOMIC DNA]</scope>
    <source>
        <strain evidence="2 3">MCT13</strain>
    </source>
</reference>
<keyword evidence="1" id="KW-0472">Membrane</keyword>
<gene>
    <name evidence="2" type="ORF">BFL28_16585</name>
</gene>
<keyword evidence="1" id="KW-0812">Transmembrane</keyword>
<feature type="transmembrane region" description="Helical" evidence="1">
    <location>
        <begin position="37"/>
        <end position="59"/>
    </location>
</feature>
<feature type="transmembrane region" description="Helical" evidence="1">
    <location>
        <begin position="6"/>
        <end position="30"/>
    </location>
</feature>
<proteinExistence type="predicted"/>
<feature type="transmembrane region" description="Helical" evidence="1">
    <location>
        <begin position="71"/>
        <end position="90"/>
    </location>
</feature>
<keyword evidence="1" id="KW-1133">Transmembrane helix</keyword>
<dbReference type="Proteomes" id="UP000094487">
    <property type="component" value="Unassembled WGS sequence"/>
</dbReference>
<name>A0A1E3LVX4_9SPHN</name>
<feature type="transmembrane region" description="Helical" evidence="1">
    <location>
        <begin position="161"/>
        <end position="178"/>
    </location>
</feature>
<keyword evidence="3" id="KW-1185">Reference proteome</keyword>
<feature type="transmembrane region" description="Helical" evidence="1">
    <location>
        <begin position="111"/>
        <end position="129"/>
    </location>
</feature>
<comment type="caution">
    <text evidence="2">The sequence shown here is derived from an EMBL/GenBank/DDBJ whole genome shotgun (WGS) entry which is preliminary data.</text>
</comment>
<dbReference type="OrthoDB" id="7192182at2"/>
<evidence type="ECO:0000256" key="1">
    <source>
        <dbReference type="SAM" id="Phobius"/>
    </source>
</evidence>
<dbReference type="RefSeq" id="WP_069320358.1">
    <property type="nucleotide sequence ID" value="NZ_MDDS01000023.1"/>
</dbReference>
<feature type="transmembrane region" description="Helical" evidence="1">
    <location>
        <begin position="135"/>
        <end position="154"/>
    </location>
</feature>
<protein>
    <submittedName>
        <fullName evidence="2">Uncharacterized protein</fullName>
    </submittedName>
</protein>
<sequence>MSDFEYFFSFYGLLLGLAVANVATGFADIWRDRQSAAIGMCVPMLASIVLFGGMNVWLVNWGAREVVTLDAWRMLSAAGVALPYVFISRAMFPTADQKTALDDHYMQHRKFILVALAVSPSVSATTTLILNNGSFGLWSGAWIATRILSPLLLIPFGHLKVQKAGLALIIVLLVVGLFR</sequence>
<evidence type="ECO:0000313" key="3">
    <source>
        <dbReference type="Proteomes" id="UP000094487"/>
    </source>
</evidence>
<dbReference type="EMBL" id="MDDS01000023">
    <property type="protein sequence ID" value="ODP37903.1"/>
    <property type="molecule type" value="Genomic_DNA"/>
</dbReference>